<accession>A0ABR3A6T5</accession>
<feature type="transmembrane region" description="Helical" evidence="1">
    <location>
        <begin position="63"/>
        <end position="82"/>
    </location>
</feature>
<keyword evidence="1" id="KW-0812">Transmembrane</keyword>
<proteinExistence type="predicted"/>
<evidence type="ECO:0000313" key="3">
    <source>
        <dbReference type="Proteomes" id="UP001437256"/>
    </source>
</evidence>
<gene>
    <name evidence="2" type="ORF">AAF712_003729</name>
</gene>
<feature type="transmembrane region" description="Helical" evidence="1">
    <location>
        <begin position="20"/>
        <end position="42"/>
    </location>
</feature>
<name>A0ABR3A6T5_9AGAR</name>
<keyword evidence="1" id="KW-0472">Membrane</keyword>
<protein>
    <submittedName>
        <fullName evidence="2">Uncharacterized protein</fullName>
    </submittedName>
</protein>
<dbReference type="EMBL" id="JBBXMP010000014">
    <property type="protein sequence ID" value="KAL0069046.1"/>
    <property type="molecule type" value="Genomic_DNA"/>
</dbReference>
<evidence type="ECO:0000256" key="1">
    <source>
        <dbReference type="SAM" id="Phobius"/>
    </source>
</evidence>
<evidence type="ECO:0000313" key="2">
    <source>
        <dbReference type="EMBL" id="KAL0069046.1"/>
    </source>
</evidence>
<reference evidence="2 3" key="1">
    <citation type="submission" date="2024-05" db="EMBL/GenBank/DDBJ databases">
        <title>A draft genome resource for the thread blight pathogen Marasmius tenuissimus strain MS-2.</title>
        <authorList>
            <person name="Yulfo-Soto G.E."/>
            <person name="Baruah I.K."/>
            <person name="Amoako-Attah I."/>
            <person name="Bukari Y."/>
            <person name="Meinhardt L.W."/>
            <person name="Bailey B.A."/>
            <person name="Cohen S.P."/>
        </authorList>
    </citation>
    <scope>NUCLEOTIDE SEQUENCE [LARGE SCALE GENOMIC DNA]</scope>
    <source>
        <strain evidence="2 3">MS-2</strain>
    </source>
</reference>
<comment type="caution">
    <text evidence="2">The sequence shown here is derived from an EMBL/GenBank/DDBJ whole genome shotgun (WGS) entry which is preliminary data.</text>
</comment>
<organism evidence="2 3">
    <name type="scientific">Marasmius tenuissimus</name>
    <dbReference type="NCBI Taxonomy" id="585030"/>
    <lineage>
        <taxon>Eukaryota</taxon>
        <taxon>Fungi</taxon>
        <taxon>Dikarya</taxon>
        <taxon>Basidiomycota</taxon>
        <taxon>Agaricomycotina</taxon>
        <taxon>Agaricomycetes</taxon>
        <taxon>Agaricomycetidae</taxon>
        <taxon>Agaricales</taxon>
        <taxon>Marasmiineae</taxon>
        <taxon>Marasmiaceae</taxon>
        <taxon>Marasmius</taxon>
    </lineage>
</organism>
<keyword evidence="1" id="KW-1133">Transmembrane helix</keyword>
<sequence>MLLSPEPVTRGSVVEAYETIVLRPTLITSIHLFLYGFYVLLLRIALNTFKKRPETKERRLHKLLLVAVFVLVSIGVPINLTADALDSAVALWARKNIPFPPSMVDAKFALE</sequence>
<dbReference type="Proteomes" id="UP001437256">
    <property type="component" value="Unassembled WGS sequence"/>
</dbReference>
<keyword evidence="3" id="KW-1185">Reference proteome</keyword>